<dbReference type="PANTHER" id="PTHR10332">
    <property type="entry name" value="EQUILIBRATIVE NUCLEOSIDE TRANSPORTER"/>
    <property type="match status" value="1"/>
</dbReference>
<evidence type="ECO:0000256" key="3">
    <source>
        <dbReference type="ARBA" id="ARBA00022448"/>
    </source>
</evidence>
<feature type="transmembrane region" description="Helical" evidence="7">
    <location>
        <begin position="345"/>
        <end position="368"/>
    </location>
</feature>
<feature type="transmembrane region" description="Helical" evidence="7">
    <location>
        <begin position="205"/>
        <end position="228"/>
    </location>
</feature>
<dbReference type="OrthoDB" id="1856718at2759"/>
<dbReference type="GO" id="GO:0005886">
    <property type="term" value="C:plasma membrane"/>
    <property type="evidence" value="ECO:0007669"/>
    <property type="project" value="TreeGrafter"/>
</dbReference>
<dbReference type="VEuPathDB" id="FungiDB:H310_02067"/>
<keyword evidence="5 7" id="KW-1133">Transmembrane helix</keyword>
<dbReference type="AlphaFoldDB" id="A0A024UN34"/>
<dbReference type="SUPFAM" id="SSF103473">
    <property type="entry name" value="MFS general substrate transporter"/>
    <property type="match status" value="1"/>
</dbReference>
<feature type="transmembrane region" description="Helical" evidence="7">
    <location>
        <begin position="79"/>
        <end position="99"/>
    </location>
</feature>
<evidence type="ECO:0008006" key="9">
    <source>
        <dbReference type="Google" id="ProtNLM"/>
    </source>
</evidence>
<evidence type="ECO:0000256" key="6">
    <source>
        <dbReference type="ARBA" id="ARBA00023136"/>
    </source>
</evidence>
<feature type="transmembrane region" description="Helical" evidence="7">
    <location>
        <begin position="41"/>
        <end position="59"/>
    </location>
</feature>
<feature type="transmembrane region" description="Helical" evidence="7">
    <location>
        <begin position="287"/>
        <end position="307"/>
    </location>
</feature>
<evidence type="ECO:0000256" key="7">
    <source>
        <dbReference type="SAM" id="Phobius"/>
    </source>
</evidence>
<organism evidence="8">
    <name type="scientific">Aphanomyces invadans</name>
    <dbReference type="NCBI Taxonomy" id="157072"/>
    <lineage>
        <taxon>Eukaryota</taxon>
        <taxon>Sar</taxon>
        <taxon>Stramenopiles</taxon>
        <taxon>Oomycota</taxon>
        <taxon>Saprolegniomycetes</taxon>
        <taxon>Saprolegniales</taxon>
        <taxon>Verrucalvaceae</taxon>
        <taxon>Aphanomyces</taxon>
    </lineage>
</organism>
<evidence type="ECO:0000256" key="2">
    <source>
        <dbReference type="ARBA" id="ARBA00007965"/>
    </source>
</evidence>
<feature type="transmembrane region" description="Helical" evidence="7">
    <location>
        <begin position="134"/>
        <end position="152"/>
    </location>
</feature>
<dbReference type="GO" id="GO:0005337">
    <property type="term" value="F:nucleoside transmembrane transporter activity"/>
    <property type="evidence" value="ECO:0007669"/>
    <property type="project" value="InterPro"/>
</dbReference>
<comment type="subcellular location">
    <subcellularLocation>
        <location evidence="1">Membrane</location>
        <topology evidence="1">Multi-pass membrane protein</topology>
    </subcellularLocation>
</comment>
<dbReference type="PRINTS" id="PR01130">
    <property type="entry name" value="DERENTRNSPRT"/>
</dbReference>
<evidence type="ECO:0000256" key="5">
    <source>
        <dbReference type="ARBA" id="ARBA00022989"/>
    </source>
</evidence>
<feature type="transmembrane region" description="Helical" evidence="7">
    <location>
        <begin position="111"/>
        <end position="128"/>
    </location>
</feature>
<evidence type="ECO:0000256" key="4">
    <source>
        <dbReference type="ARBA" id="ARBA00022692"/>
    </source>
</evidence>
<comment type="similarity">
    <text evidence="2">Belongs to the SLC29A/ENT transporter (TC 2.A.57) family.</text>
</comment>
<keyword evidence="3" id="KW-0813">Transport</keyword>
<dbReference type="GeneID" id="20079117"/>
<feature type="transmembrane region" description="Helical" evidence="7">
    <location>
        <begin position="319"/>
        <end position="339"/>
    </location>
</feature>
<dbReference type="Pfam" id="PF01733">
    <property type="entry name" value="Nucleoside_tran"/>
    <property type="match status" value="1"/>
</dbReference>
<evidence type="ECO:0000256" key="1">
    <source>
        <dbReference type="ARBA" id="ARBA00004141"/>
    </source>
</evidence>
<keyword evidence="6 7" id="KW-0472">Membrane</keyword>
<feature type="transmembrane region" description="Helical" evidence="7">
    <location>
        <begin position="249"/>
        <end position="267"/>
    </location>
</feature>
<protein>
    <recommendedName>
        <fullName evidence="9">Major facilitator superfamily (MFS) profile domain-containing protein</fullName>
    </recommendedName>
</protein>
<dbReference type="EMBL" id="KI913954">
    <property type="protein sequence ID" value="ETW07585.1"/>
    <property type="molecule type" value="Genomic_DNA"/>
</dbReference>
<keyword evidence="4 7" id="KW-0812">Transmembrane</keyword>
<evidence type="ECO:0000313" key="8">
    <source>
        <dbReference type="EMBL" id="ETW07585.1"/>
    </source>
</evidence>
<dbReference type="RefSeq" id="XP_008863678.1">
    <property type="nucleotide sequence ID" value="XM_008865456.1"/>
</dbReference>
<gene>
    <name evidence="8" type="ORF">H310_02067</name>
</gene>
<feature type="transmembrane region" description="Helical" evidence="7">
    <location>
        <begin position="380"/>
        <end position="403"/>
    </location>
</feature>
<dbReference type="InterPro" id="IPR036259">
    <property type="entry name" value="MFS_trans_sf"/>
</dbReference>
<proteinExistence type="inferred from homology"/>
<name>A0A024UN34_9STRA</name>
<accession>A0A024UN34</accession>
<dbReference type="PANTHER" id="PTHR10332:SF10">
    <property type="entry name" value="EQUILIBRATIVE NUCLEOSIDE TRANSPORTER 4"/>
    <property type="match status" value="1"/>
</dbReference>
<dbReference type="eggNOG" id="KOG1479">
    <property type="taxonomic scope" value="Eukaryota"/>
</dbReference>
<reference evidence="8" key="1">
    <citation type="submission" date="2013-12" db="EMBL/GenBank/DDBJ databases">
        <title>The Genome Sequence of Aphanomyces invadans NJM9701.</title>
        <authorList>
            <consortium name="The Broad Institute Genomics Platform"/>
            <person name="Russ C."/>
            <person name="Tyler B."/>
            <person name="van West P."/>
            <person name="Dieguez-Uribeondo J."/>
            <person name="Young S.K."/>
            <person name="Zeng Q."/>
            <person name="Gargeya S."/>
            <person name="Fitzgerald M."/>
            <person name="Abouelleil A."/>
            <person name="Alvarado L."/>
            <person name="Chapman S.B."/>
            <person name="Gainer-Dewar J."/>
            <person name="Goldberg J."/>
            <person name="Griggs A."/>
            <person name="Gujja S."/>
            <person name="Hansen M."/>
            <person name="Howarth C."/>
            <person name="Imamovic A."/>
            <person name="Ireland A."/>
            <person name="Larimer J."/>
            <person name="McCowan C."/>
            <person name="Murphy C."/>
            <person name="Pearson M."/>
            <person name="Poon T.W."/>
            <person name="Priest M."/>
            <person name="Roberts A."/>
            <person name="Saif S."/>
            <person name="Shea T."/>
            <person name="Sykes S."/>
            <person name="Wortman J."/>
            <person name="Nusbaum C."/>
            <person name="Birren B."/>
        </authorList>
    </citation>
    <scope>NUCLEOTIDE SEQUENCE [LARGE SCALE GENOMIC DNA]</scope>
    <source>
        <strain evidence="8">NJM9701</strain>
    </source>
</reference>
<dbReference type="InterPro" id="IPR002259">
    <property type="entry name" value="Eqnu_transpt"/>
</dbReference>
<feature type="transmembrane region" description="Helical" evidence="7">
    <location>
        <begin position="173"/>
        <end position="193"/>
    </location>
</feature>
<sequence>MSPALPAAAAMGDVRRGAATERDPMLNSRECASLDADLPKASFLFMVIGFGYLFPYNALSQPVDYWHLLFPAFNVDFEISWAYNIASVTTLFLIVWIGGKQWYTGRIVGGFFTQVVILAVLPASYLVFTTEFQNLAMVLGSTVVVSIATSFLDSSVFSLANLFPTGGIESVQLGMGFSMVVTSGYRIITKAFFPADAVVGATMLYFMVGAATVACGILAYYVLLSLPLTQHCLDKAKQDIVRLSLVRKIWCQELYVALTYASSLAAWPGVVSVIPSYQFPSLNSSGWWPQILLATYAGCELVGRYLVRYRRGMHANTIWMFVVPRLLTIPLAVCCAKGVLTHDAISIAVTVGAGLSSGYVGTLAIVVVNEIVEPEEQSATGMLSSFFLNVGLIVGSSVGVALAKVFDM</sequence>